<reference evidence="2 3" key="1">
    <citation type="submission" date="2020-08" db="EMBL/GenBank/DDBJ databases">
        <title>Functional genomics of gut bacteria from endangered species of beetles.</title>
        <authorList>
            <person name="Carlos-Shanley C."/>
        </authorList>
    </citation>
    <scope>NUCLEOTIDE SEQUENCE [LARGE SCALE GENOMIC DNA]</scope>
    <source>
        <strain evidence="2 3">S00202</strain>
    </source>
</reference>
<keyword evidence="3" id="KW-1185">Reference proteome</keyword>
<sequence>MSERPEDEIPAADIELPAIEFDSPGRFAIHNPAAEATVSARPEPAPFQLGKHQTLERFASADLARAHALALLQQARRRICIYSGDLEPWLYNHSSVQDACTQLLLASPRNQLRILVQDVRRAVQDGHRLINLSRRLSSNCSIRRVNPEHPASEGSFLLVDDCALWIRPEPGQYAGYAYYSNPGRLRQQLQLFEQAWSYSLSDPDLRSFLL</sequence>
<name>A0A7X0BUN8_9PSED</name>
<dbReference type="AlphaFoldDB" id="A0A7X0BUN8"/>
<dbReference type="RefSeq" id="WP_184684973.1">
    <property type="nucleotide sequence ID" value="NZ_JACHLL010000006.1"/>
</dbReference>
<evidence type="ECO:0000313" key="3">
    <source>
        <dbReference type="Proteomes" id="UP000557193"/>
    </source>
</evidence>
<evidence type="ECO:0000259" key="1">
    <source>
        <dbReference type="Pfam" id="PF25559"/>
    </source>
</evidence>
<accession>A0A7X0BUN8</accession>
<dbReference type="EMBL" id="JACHLL010000006">
    <property type="protein sequence ID" value="MBB6343042.1"/>
    <property type="molecule type" value="Genomic_DNA"/>
</dbReference>
<organism evidence="2 3">
    <name type="scientific">Pseudomonas fluvialis</name>
    <dbReference type="NCBI Taxonomy" id="1793966"/>
    <lineage>
        <taxon>Bacteria</taxon>
        <taxon>Pseudomonadati</taxon>
        <taxon>Pseudomonadota</taxon>
        <taxon>Gammaproteobacteria</taxon>
        <taxon>Pseudomonadales</taxon>
        <taxon>Pseudomonadaceae</taxon>
        <taxon>Pseudomonas</taxon>
    </lineage>
</organism>
<comment type="caution">
    <text evidence="2">The sequence shown here is derived from an EMBL/GenBank/DDBJ whole genome shotgun (WGS) entry which is preliminary data.</text>
</comment>
<evidence type="ECO:0000313" key="2">
    <source>
        <dbReference type="EMBL" id="MBB6343042.1"/>
    </source>
</evidence>
<dbReference type="Proteomes" id="UP000557193">
    <property type="component" value="Unassembled WGS sequence"/>
</dbReference>
<proteinExistence type="predicted"/>
<gene>
    <name evidence="2" type="ORF">HNP49_003230</name>
</gene>
<dbReference type="Pfam" id="PF25559">
    <property type="entry name" value="DUF7931"/>
    <property type="match status" value="1"/>
</dbReference>
<dbReference type="InterPro" id="IPR057691">
    <property type="entry name" value="DUF7931"/>
</dbReference>
<feature type="domain" description="DUF7931" evidence="1">
    <location>
        <begin position="62"/>
        <end position="208"/>
    </location>
</feature>
<protein>
    <recommendedName>
        <fullName evidence="1">DUF7931 domain-containing protein</fullName>
    </recommendedName>
</protein>